<evidence type="ECO:0000256" key="2">
    <source>
        <dbReference type="ARBA" id="ARBA00022598"/>
    </source>
</evidence>
<evidence type="ECO:0000256" key="7">
    <source>
        <dbReference type="HAMAP-Rule" id="MF_00027"/>
    </source>
</evidence>
<organism evidence="11 12">
    <name type="scientific">Propionibacterium australiense</name>
    <dbReference type="NCBI Taxonomy" id="119981"/>
    <lineage>
        <taxon>Bacteria</taxon>
        <taxon>Bacillati</taxon>
        <taxon>Actinomycetota</taxon>
        <taxon>Actinomycetes</taxon>
        <taxon>Propionibacteriales</taxon>
        <taxon>Propionibacteriaceae</taxon>
        <taxon>Propionibacterium</taxon>
    </lineage>
</organism>
<comment type="pathway">
    <text evidence="7">Cofactor biosynthesis; adenosylcobalamin biosynthesis; cob(II)yrinate a,c-diamide from precorrin-2 (aerobic route): step 9/10.</text>
</comment>
<evidence type="ECO:0000313" key="12">
    <source>
        <dbReference type="Proteomes" id="UP000263928"/>
    </source>
</evidence>
<dbReference type="GO" id="GO:0043802">
    <property type="term" value="F:hydrogenobyrinic acid a,c-diamide synthase (glutamine-hydrolysing) activity"/>
    <property type="evidence" value="ECO:0007669"/>
    <property type="project" value="UniProtKB-UniRule"/>
</dbReference>
<dbReference type="Proteomes" id="UP000263928">
    <property type="component" value="Unassembled WGS sequence"/>
</dbReference>
<keyword evidence="2 7" id="KW-0436">Ligase</keyword>
<evidence type="ECO:0000259" key="9">
    <source>
        <dbReference type="Pfam" id="PF01656"/>
    </source>
</evidence>
<dbReference type="AlphaFoldDB" id="A0A383S8T8"/>
<keyword evidence="6 7" id="KW-0315">Glutamine amidotransferase</keyword>
<dbReference type="InterPro" id="IPR011698">
    <property type="entry name" value="GATase_3"/>
</dbReference>
<dbReference type="Pfam" id="PF07685">
    <property type="entry name" value="GATase_3"/>
    <property type="match status" value="1"/>
</dbReference>
<dbReference type="Pfam" id="PF00155">
    <property type="entry name" value="Aminotran_1_2"/>
    <property type="match status" value="1"/>
</dbReference>
<dbReference type="CDD" id="cd03130">
    <property type="entry name" value="GATase1_CobB"/>
    <property type="match status" value="1"/>
</dbReference>
<comment type="catalytic activity">
    <reaction evidence="7">
        <text>hydrogenobyrinate + 2 L-glutamine + 2 ATP + 2 H2O = hydrogenobyrinate a,c-diamide + 2 L-glutamate + 2 ADP + 2 phosphate + 2 H(+)</text>
        <dbReference type="Rhea" id="RHEA:12544"/>
        <dbReference type="ChEBI" id="CHEBI:15377"/>
        <dbReference type="ChEBI" id="CHEBI:15378"/>
        <dbReference type="ChEBI" id="CHEBI:29985"/>
        <dbReference type="ChEBI" id="CHEBI:30616"/>
        <dbReference type="ChEBI" id="CHEBI:43474"/>
        <dbReference type="ChEBI" id="CHEBI:58359"/>
        <dbReference type="ChEBI" id="CHEBI:77873"/>
        <dbReference type="ChEBI" id="CHEBI:77874"/>
        <dbReference type="ChEBI" id="CHEBI:456216"/>
        <dbReference type="EC" id="6.3.5.9"/>
    </reaction>
</comment>
<dbReference type="EC" id="6.3.5.9" evidence="7"/>
<dbReference type="NCBIfam" id="NF002204">
    <property type="entry name" value="PRK01077.1"/>
    <property type="match status" value="1"/>
</dbReference>
<gene>
    <name evidence="7" type="primary">cobB</name>
    <name evidence="11" type="ORF">PROPAUS_2333</name>
</gene>
<dbReference type="NCBIfam" id="TIGR00379">
    <property type="entry name" value="cobB"/>
    <property type="match status" value="1"/>
</dbReference>
<dbReference type="PANTHER" id="PTHR43873">
    <property type="entry name" value="COBYRINATE A,C-DIAMIDE SYNTHASE"/>
    <property type="match status" value="1"/>
</dbReference>
<dbReference type="InterPro" id="IPR029062">
    <property type="entry name" value="Class_I_gatase-like"/>
</dbReference>
<accession>A0A383S8T8</accession>
<dbReference type="RefSeq" id="WP_182482079.1">
    <property type="nucleotide sequence ID" value="NZ_LR134442.1"/>
</dbReference>
<evidence type="ECO:0000259" key="8">
    <source>
        <dbReference type="Pfam" id="PF00155"/>
    </source>
</evidence>
<dbReference type="InterPro" id="IPR015421">
    <property type="entry name" value="PyrdxlP-dep_Trfase_major"/>
</dbReference>
<proteinExistence type="inferred from homology"/>
<dbReference type="HAMAP" id="MF_00027">
    <property type="entry name" value="CobB_CbiA"/>
    <property type="match status" value="1"/>
</dbReference>
<dbReference type="Gene3D" id="3.40.50.300">
    <property type="entry name" value="P-loop containing nucleotide triphosphate hydrolases"/>
    <property type="match status" value="1"/>
</dbReference>
<dbReference type="SUPFAM" id="SSF52540">
    <property type="entry name" value="P-loop containing nucleoside triphosphate hydrolases"/>
    <property type="match status" value="1"/>
</dbReference>
<evidence type="ECO:0000313" key="11">
    <source>
        <dbReference type="EMBL" id="SYZ34327.1"/>
    </source>
</evidence>
<dbReference type="PANTHER" id="PTHR43873:SF1">
    <property type="entry name" value="COBYRINATE A,C-DIAMIDE SYNTHASE"/>
    <property type="match status" value="1"/>
</dbReference>
<dbReference type="GO" id="GO:0009236">
    <property type="term" value="P:cobalamin biosynthetic process"/>
    <property type="evidence" value="ECO:0007669"/>
    <property type="project" value="UniProtKB-UniRule"/>
</dbReference>
<dbReference type="PROSITE" id="PS51274">
    <property type="entry name" value="GATASE_COBBQ"/>
    <property type="match status" value="1"/>
</dbReference>
<evidence type="ECO:0000256" key="5">
    <source>
        <dbReference type="ARBA" id="ARBA00022842"/>
    </source>
</evidence>
<protein>
    <recommendedName>
        <fullName evidence="7">Hydrogenobyrinate a,c-diamide synthase</fullName>
        <ecNumber evidence="7">6.3.5.9</ecNumber>
    </recommendedName>
    <alternativeName>
        <fullName evidence="7">Hydrogenobyrinic acid a,c-diamide synthase</fullName>
    </alternativeName>
</protein>
<dbReference type="Pfam" id="PF01656">
    <property type="entry name" value="CbiA"/>
    <property type="match status" value="1"/>
</dbReference>
<sequence length="849" mass="88371">MVNTPASLALPRIVIGAPSSSTGKTTVAIGLMAALSARGQAVAGFKVGPDYIDPGYHALACGRPGRNLDPFLCGPERIVPLFEHGALTPEPADVAVIEGVMGMFDGKLGPWPDGGDDPVGFGSTAHVARLLDAPVILVADTSHASRSTAAVCAGMAAFDERVRIGGVILNRVMSPRVADEVEAGCARFGLPVLGRIPTRRQVRVGSRHLGLVTADEQGARARAVVEQAGDLVGEHVDLDAVLALAGEASALPHAPWDPAAELARVGGGAVIAMAAGQAFTFRYTETAELLQAAGCTVVPFDPLLDEQLPDGTTGVYLGGGFPQIHAAALTANGPLRAQIRALVDQGMPVVAECAGLLYLCRSLDGLAMTGALDLDSAMTPRLTMGYHVATAATDSFLVPAGEQVRAHEFHRTVTGASLGGVPLAPAWHVDGRSEGVVASPAGGTASVHASYQHLHWAGCPQLAERFAAAAAGFTGRPDPATEPAIGALPGTVDLCHHGDQDLVPGTTDLAVNVHAPAPPSWLVRELTARTDGWGRYPDAEPARLAVAARHGVAPEQVLITAGGSEAFSLIAAALAPAWATVVHPQFTEPEVALRAKGHPVGRLVLRPQEGFTLDPGRVHPRSDLVVVGNPTNPTSVLHPTRTLLGLRAPGRVLVVDEAFMDCVPGEPDSLIGPAMTGLLVVRSLTKTWSIPGVRIGYVVGDPDLVARLAAHQPPWSVSAPAVDAAVATAAPEALALTRRQARATARDRDVLVCELTRIGVTTVPAPAGPFVLADLRGHDPQRLRAQLRDAGFTVRGGESFPGLGAGWLRLAVRDPDTSRAFVRALEYHLAHVDGEDHNKDQGADRTHEW</sequence>
<dbReference type="InterPro" id="IPR015424">
    <property type="entry name" value="PyrdxlP-dep_Trfase"/>
</dbReference>
<keyword evidence="7" id="KW-0169">Cobalamin biosynthesis</keyword>
<comment type="similarity">
    <text evidence="7">Belongs to the CobB/CbiA family.</text>
</comment>
<feature type="domain" description="CobB/CobQ-like glutamine amidotransferase" evidence="10">
    <location>
        <begin position="271"/>
        <end position="457"/>
    </location>
</feature>
<dbReference type="InterPro" id="IPR004839">
    <property type="entry name" value="Aminotransferase_I/II_large"/>
</dbReference>
<keyword evidence="4 7" id="KW-0067">ATP-binding</keyword>
<feature type="site" description="Increases nucleophilicity of active site Cys" evidence="7">
    <location>
        <position position="453"/>
    </location>
</feature>
<keyword evidence="12" id="KW-1185">Reference proteome</keyword>
<dbReference type="NCBIfam" id="NF005915">
    <property type="entry name" value="PRK07908.1"/>
    <property type="match status" value="1"/>
</dbReference>
<evidence type="ECO:0000256" key="1">
    <source>
        <dbReference type="ARBA" id="ARBA00001946"/>
    </source>
</evidence>
<dbReference type="InterPro" id="IPR015422">
    <property type="entry name" value="PyrdxlP-dep_Trfase_small"/>
</dbReference>
<dbReference type="InterPro" id="IPR004484">
    <property type="entry name" value="CbiA/CobB_synth"/>
</dbReference>
<dbReference type="SUPFAM" id="SSF52317">
    <property type="entry name" value="Class I glutamine amidotransferase-like"/>
    <property type="match status" value="1"/>
</dbReference>
<dbReference type="SUPFAM" id="SSF53383">
    <property type="entry name" value="PLP-dependent transferases"/>
    <property type="match status" value="1"/>
</dbReference>
<dbReference type="Gene3D" id="3.40.640.10">
    <property type="entry name" value="Type I PLP-dependent aspartate aminotransferase-like (Major domain)"/>
    <property type="match status" value="1"/>
</dbReference>
<evidence type="ECO:0000256" key="3">
    <source>
        <dbReference type="ARBA" id="ARBA00022741"/>
    </source>
</evidence>
<comment type="miscellaneous">
    <text evidence="7">The a and c carboxylates of hydrogenobyrinate are activated for nucleophilic attack via formation of a phosphorylated intermediate by ATP. CobB catalyzes first the amidation of the c-carboxylate, and then that of the a-carboxylate.</text>
</comment>
<comment type="function">
    <text evidence="7">Catalyzes the ATP-dependent amidation of the two carboxylate groups at positions a and c of hydrogenobyrinate, using either L-glutamine or ammonia as the nitrogen source.</text>
</comment>
<feature type="domain" description="CobQ/CobB/MinD/ParA nucleotide binding" evidence="9">
    <location>
        <begin position="13"/>
        <end position="208"/>
    </location>
</feature>
<dbReference type="GO" id="GO:0030170">
    <property type="term" value="F:pyridoxal phosphate binding"/>
    <property type="evidence" value="ECO:0007669"/>
    <property type="project" value="InterPro"/>
</dbReference>
<name>A0A383S8T8_9ACTN</name>
<feature type="active site" description="Nucleophile" evidence="7">
    <location>
        <position position="353"/>
    </location>
</feature>
<dbReference type="EMBL" id="UNQJ01000023">
    <property type="protein sequence ID" value="SYZ34327.1"/>
    <property type="molecule type" value="Genomic_DNA"/>
</dbReference>
<evidence type="ECO:0000256" key="4">
    <source>
        <dbReference type="ARBA" id="ARBA00022840"/>
    </source>
</evidence>
<dbReference type="CDD" id="cd00609">
    <property type="entry name" value="AAT_like"/>
    <property type="match status" value="1"/>
</dbReference>
<evidence type="ECO:0000256" key="6">
    <source>
        <dbReference type="ARBA" id="ARBA00022962"/>
    </source>
</evidence>
<dbReference type="UniPathway" id="UPA00148">
    <property type="reaction ID" value="UER00220"/>
</dbReference>
<dbReference type="GO" id="GO:0042242">
    <property type="term" value="F:cobyrinic acid a,c-diamide synthase activity"/>
    <property type="evidence" value="ECO:0007669"/>
    <property type="project" value="InterPro"/>
</dbReference>
<comment type="domain">
    <text evidence="7">Comprises of two domains. The C-terminal domain contains the binding site for glutamine and catalyzes the hydrolysis of this substrate to glutamate and ammonia. The N-terminal domain is anticipated to bind ATP and hydrogenobyrinate and catalyzes the ultimate synthesis of the diamide product. The ammonia produced via the glutaminase domain is probably translocated to the adjacent domain via a molecular tunnel, where it reacts with an activated intermediate.</text>
</comment>
<reference evidence="12" key="1">
    <citation type="submission" date="2018-08" db="EMBL/GenBank/DDBJ databases">
        <authorList>
            <person name="Hornung B."/>
        </authorList>
    </citation>
    <scope>NUCLEOTIDE SEQUENCE [LARGE SCALE GENOMIC DNA]</scope>
</reference>
<dbReference type="Gene3D" id="3.90.1150.10">
    <property type="entry name" value="Aspartate Aminotransferase, domain 1"/>
    <property type="match status" value="1"/>
</dbReference>
<dbReference type="InterPro" id="IPR002586">
    <property type="entry name" value="CobQ/CobB/MinD/ParA_Nub-bd_dom"/>
</dbReference>
<dbReference type="InterPro" id="IPR027417">
    <property type="entry name" value="P-loop_NTPase"/>
</dbReference>
<comment type="cofactor">
    <cofactor evidence="1 7">
        <name>Mg(2+)</name>
        <dbReference type="ChEBI" id="CHEBI:18420"/>
    </cofactor>
</comment>
<dbReference type="GO" id="GO:0005524">
    <property type="term" value="F:ATP binding"/>
    <property type="evidence" value="ECO:0007669"/>
    <property type="project" value="UniProtKB-UniRule"/>
</dbReference>
<keyword evidence="3 7" id="KW-0547">Nucleotide-binding</keyword>
<keyword evidence="5 7" id="KW-0460">Magnesium</keyword>
<evidence type="ECO:0000259" key="10">
    <source>
        <dbReference type="Pfam" id="PF07685"/>
    </source>
</evidence>
<feature type="domain" description="Aminotransferase class I/classII large" evidence="8">
    <location>
        <begin position="517"/>
        <end position="825"/>
    </location>
</feature>
<dbReference type="Gene3D" id="3.40.50.880">
    <property type="match status" value="1"/>
</dbReference>